<protein>
    <submittedName>
        <fullName evidence="2">Uncharacterized protein</fullName>
    </submittedName>
</protein>
<keyword evidence="3" id="KW-1185">Reference proteome</keyword>
<evidence type="ECO:0000256" key="1">
    <source>
        <dbReference type="SAM" id="Phobius"/>
    </source>
</evidence>
<proteinExistence type="predicted"/>
<feature type="transmembrane region" description="Helical" evidence="1">
    <location>
        <begin position="100"/>
        <end position="120"/>
    </location>
</feature>
<gene>
    <name evidence="2" type="ORF">PRCB_18310</name>
</gene>
<feature type="transmembrane region" description="Helical" evidence="1">
    <location>
        <begin position="69"/>
        <end position="88"/>
    </location>
</feature>
<name>A0A2M9W9K7_9GAMM</name>
<dbReference type="Proteomes" id="UP000232062">
    <property type="component" value="Unassembled WGS sequence"/>
</dbReference>
<keyword evidence="1" id="KW-0812">Transmembrane</keyword>
<evidence type="ECO:0000313" key="3">
    <source>
        <dbReference type="Proteomes" id="UP000232062"/>
    </source>
</evidence>
<dbReference type="AlphaFoldDB" id="A0A2M9W9K7"/>
<dbReference type="EMBL" id="PIQI01000025">
    <property type="protein sequence ID" value="PJZ04219.1"/>
    <property type="molecule type" value="Genomic_DNA"/>
</dbReference>
<evidence type="ECO:0000313" key="2">
    <source>
        <dbReference type="EMBL" id="PJZ04219.1"/>
    </source>
</evidence>
<comment type="caution">
    <text evidence="2">The sequence shown here is derived from an EMBL/GenBank/DDBJ whole genome shotgun (WGS) entry which is preliminary data.</text>
</comment>
<dbReference type="OrthoDB" id="6547738at2"/>
<keyword evidence="1" id="KW-0472">Membrane</keyword>
<keyword evidence="1" id="KW-1133">Transmembrane helix</keyword>
<dbReference type="STRING" id="1076549.HA45_12360"/>
<organism evidence="2 3">
    <name type="scientific">Pantoea rodasii</name>
    <dbReference type="NCBI Taxonomy" id="1076549"/>
    <lineage>
        <taxon>Bacteria</taxon>
        <taxon>Pseudomonadati</taxon>
        <taxon>Pseudomonadota</taxon>
        <taxon>Gammaproteobacteria</taxon>
        <taxon>Enterobacterales</taxon>
        <taxon>Erwiniaceae</taxon>
        <taxon>Pantoea</taxon>
    </lineage>
</organism>
<sequence>MRAQTMKTENGAQRTSFFRRQPALFRVLSTAGALLAFLLAGLIVADRAIKDPAQAAAFRDWMDHARYGWLVWRLAVYGVLAWGFVKVFRAPGFGPQHRQPLIRMAAVSVIFAVVCELVLLGGTGAS</sequence>
<reference evidence="2 3" key="1">
    <citation type="submission" date="2017-11" db="EMBL/GenBank/DDBJ databases">
        <title>The genome sequence of Pantoea rodasii DSM 26611.</title>
        <authorList>
            <person name="Gao J."/>
            <person name="Mao X."/>
            <person name="Sun J."/>
        </authorList>
    </citation>
    <scope>NUCLEOTIDE SEQUENCE [LARGE SCALE GENOMIC DNA]</scope>
    <source>
        <strain evidence="2 3">DSM 26611</strain>
    </source>
</reference>
<accession>A0A2M9W9K7</accession>